<evidence type="ECO:0000256" key="7">
    <source>
        <dbReference type="ARBA" id="ARBA00022645"/>
    </source>
</evidence>
<dbReference type="EMBL" id="FOSJ01000012">
    <property type="protein sequence ID" value="SFK14541.1"/>
    <property type="molecule type" value="Genomic_DNA"/>
</dbReference>
<accession>A0A1I3X6N2</accession>
<proteinExistence type="predicted"/>
<dbReference type="GO" id="GO:0004180">
    <property type="term" value="F:carboxypeptidase activity"/>
    <property type="evidence" value="ECO:0007669"/>
    <property type="project" value="UniProtKB-KW"/>
</dbReference>
<evidence type="ECO:0000256" key="3">
    <source>
        <dbReference type="ARBA" id="ARBA00004555"/>
    </source>
</evidence>
<dbReference type="AlphaFoldDB" id="A0A1I3X6N2"/>
<name>A0A1I3X6N2_9LACT</name>
<keyword evidence="12" id="KW-0256">Endoplasmic reticulum</keyword>
<sequence length="693" mass="78131">MINEQKLSTIEKKYINEVDSDYGFEVAKKLLEFKTNSFGFRTSGTQAEHEAAQWIEQEMKDIGLQEVTKESFPVDAWEFKGASVSVSTPEETLPLMEAGSFTCLEGTSPEGLEGEIIYVGDGTAPNYENVDVKDKIVLVDTDATHSFWYNTLFTQAEVRGAKAVIATVVGGAGTYKDDLITIHDILGKLNIPAVILNKGDGDKLRSLSKKNTPLTGLIKIDVTIDREAEAYYVHGKIIGKNPEKYIIIGGHYDAFWDGFQDNASSLGSQLTIAKAMIDSGYQPENTIIFVTNGAEESRLADTRYSFLGGAHAIVSDHPEWVSNTLVYCNFELTALDQLGAFILVGTGIYREALASFVEKFDLPLEYDFYEIPTAMADDIVFANAGVPTFGNVSVHWGGDDPDSFENYDHTQYDNVDRYEPEAFDFNNKIFGLLNIAFDQTLIAPFDFTPYASSYWDEIDQQRLKGLYSKFEEMKSESETFYEKSKAKYETILQANQLFEQTKKNGISEEKLESIVESASELNQGLLHINKQIQENIIKLNAFDSHIIGHTQPYKYVTIIEDLLQGLEKGDPSEALQSIQELDQNYMAQLFDKEVYTRVAIKAYDDSIIPQSWGTNQTLPFPDMYDVINGLMEKLQQGNHELDEEVAQLKEIYESQYEILLYTLDREYDVLRSINKELDMTDIECVLSKLNKLS</sequence>
<evidence type="ECO:0000256" key="20">
    <source>
        <dbReference type="ARBA" id="ARBA00033328"/>
    </source>
</evidence>
<evidence type="ECO:0000256" key="6">
    <source>
        <dbReference type="ARBA" id="ARBA00022525"/>
    </source>
</evidence>
<dbReference type="Gene3D" id="3.50.30.30">
    <property type="match status" value="1"/>
</dbReference>
<keyword evidence="17" id="KW-0325">Glycoprotein</keyword>
<evidence type="ECO:0000256" key="4">
    <source>
        <dbReference type="ARBA" id="ARBA00004613"/>
    </source>
</evidence>
<evidence type="ECO:0000256" key="5">
    <source>
        <dbReference type="ARBA" id="ARBA00014116"/>
    </source>
</evidence>
<dbReference type="Proteomes" id="UP000199589">
    <property type="component" value="Unassembled WGS sequence"/>
</dbReference>
<evidence type="ECO:0000256" key="1">
    <source>
        <dbReference type="ARBA" id="ARBA00004240"/>
    </source>
</evidence>
<keyword evidence="14" id="KW-0333">Golgi apparatus</keyword>
<dbReference type="GO" id="GO:0005764">
    <property type="term" value="C:lysosome"/>
    <property type="evidence" value="ECO:0007669"/>
    <property type="project" value="UniProtKB-SubCell"/>
</dbReference>
<keyword evidence="10" id="KW-0732">Signal</keyword>
<dbReference type="GO" id="GO:0005576">
    <property type="term" value="C:extracellular region"/>
    <property type="evidence" value="ECO:0007669"/>
    <property type="project" value="UniProtKB-SubCell"/>
</dbReference>
<evidence type="ECO:0000256" key="13">
    <source>
        <dbReference type="ARBA" id="ARBA00022833"/>
    </source>
</evidence>
<dbReference type="GO" id="GO:0046872">
    <property type="term" value="F:metal ion binding"/>
    <property type="evidence" value="ECO:0007669"/>
    <property type="project" value="UniProtKB-KW"/>
</dbReference>
<dbReference type="PANTHER" id="PTHR12053:SF3">
    <property type="entry name" value="CARBOXYPEPTIDASE Q"/>
    <property type="match status" value="1"/>
</dbReference>
<organism evidence="22 23">
    <name type="scientific">Marinilactibacillus piezotolerans</name>
    <dbReference type="NCBI Taxonomy" id="258723"/>
    <lineage>
        <taxon>Bacteria</taxon>
        <taxon>Bacillati</taxon>
        <taxon>Bacillota</taxon>
        <taxon>Bacilli</taxon>
        <taxon>Lactobacillales</taxon>
        <taxon>Carnobacteriaceae</taxon>
        <taxon>Marinilactibacillus</taxon>
    </lineage>
</organism>
<keyword evidence="13" id="KW-0862">Zinc</keyword>
<keyword evidence="23" id="KW-1185">Reference proteome</keyword>
<evidence type="ECO:0000256" key="8">
    <source>
        <dbReference type="ARBA" id="ARBA00022670"/>
    </source>
</evidence>
<comment type="subunit">
    <text evidence="19">Homodimer. The monomeric form is inactive while the homodimer is active.</text>
</comment>
<dbReference type="InterPro" id="IPR039866">
    <property type="entry name" value="CPQ"/>
</dbReference>
<evidence type="ECO:0000256" key="2">
    <source>
        <dbReference type="ARBA" id="ARBA00004371"/>
    </source>
</evidence>
<dbReference type="GO" id="GO:0006508">
    <property type="term" value="P:proteolysis"/>
    <property type="evidence" value="ECO:0007669"/>
    <property type="project" value="UniProtKB-KW"/>
</dbReference>
<feature type="domain" description="Peptidase M28" evidence="21">
    <location>
        <begin position="233"/>
        <end position="427"/>
    </location>
</feature>
<evidence type="ECO:0000313" key="23">
    <source>
        <dbReference type="Proteomes" id="UP000199589"/>
    </source>
</evidence>
<keyword evidence="11" id="KW-0378">Hydrolase</keyword>
<dbReference type="SUPFAM" id="SSF52025">
    <property type="entry name" value="PA domain"/>
    <property type="match status" value="1"/>
</dbReference>
<keyword evidence="15" id="KW-0482">Metalloprotease</keyword>
<evidence type="ECO:0000256" key="18">
    <source>
        <dbReference type="ARBA" id="ARBA00023228"/>
    </source>
</evidence>
<dbReference type="Gene3D" id="3.40.630.10">
    <property type="entry name" value="Zn peptidases"/>
    <property type="match status" value="1"/>
</dbReference>
<dbReference type="InterPro" id="IPR007484">
    <property type="entry name" value="Peptidase_M28"/>
</dbReference>
<evidence type="ECO:0000313" key="22">
    <source>
        <dbReference type="EMBL" id="SFK14541.1"/>
    </source>
</evidence>
<keyword evidence="9" id="KW-0479">Metal-binding</keyword>
<dbReference type="SUPFAM" id="SSF53187">
    <property type="entry name" value="Zn-dependent exopeptidases"/>
    <property type="match status" value="1"/>
</dbReference>
<dbReference type="PANTHER" id="PTHR12053">
    <property type="entry name" value="PROTEASE FAMILY M28 PLASMA GLUTAMATE CARBOXYPEPTIDASE-RELATED"/>
    <property type="match status" value="1"/>
</dbReference>
<keyword evidence="6" id="KW-0964">Secreted</keyword>
<keyword evidence="7" id="KW-0121">Carboxypeptidase</keyword>
<evidence type="ECO:0000256" key="19">
    <source>
        <dbReference type="ARBA" id="ARBA00025833"/>
    </source>
</evidence>
<evidence type="ECO:0000256" key="12">
    <source>
        <dbReference type="ARBA" id="ARBA00022824"/>
    </source>
</evidence>
<reference evidence="23" key="1">
    <citation type="submission" date="2016-10" db="EMBL/GenBank/DDBJ databases">
        <authorList>
            <person name="Varghese N."/>
            <person name="Submissions S."/>
        </authorList>
    </citation>
    <scope>NUCLEOTIDE SEQUENCE [LARGE SCALE GENOMIC DNA]</scope>
    <source>
        <strain evidence="23">DSM 16108</strain>
    </source>
</reference>
<dbReference type="InterPro" id="IPR046450">
    <property type="entry name" value="PA_dom_sf"/>
</dbReference>
<evidence type="ECO:0000256" key="11">
    <source>
        <dbReference type="ARBA" id="ARBA00022801"/>
    </source>
</evidence>
<evidence type="ECO:0000256" key="10">
    <source>
        <dbReference type="ARBA" id="ARBA00022729"/>
    </source>
</evidence>
<keyword evidence="8" id="KW-0645">Protease</keyword>
<dbReference type="RefSeq" id="WP_091896654.1">
    <property type="nucleotide sequence ID" value="NZ_FOSJ01000012.1"/>
</dbReference>
<evidence type="ECO:0000259" key="21">
    <source>
        <dbReference type="Pfam" id="PF04389"/>
    </source>
</evidence>
<dbReference type="Pfam" id="PF04389">
    <property type="entry name" value="Peptidase_M28"/>
    <property type="match status" value="1"/>
</dbReference>
<dbReference type="GO" id="GO:0070573">
    <property type="term" value="F:metallodipeptidase activity"/>
    <property type="evidence" value="ECO:0007669"/>
    <property type="project" value="InterPro"/>
</dbReference>
<dbReference type="OrthoDB" id="1642156at2"/>
<protein>
    <recommendedName>
        <fullName evidence="5">Carboxypeptidase Q</fullName>
    </recommendedName>
    <alternativeName>
        <fullName evidence="20">Plasma glutamate carboxypeptidase</fullName>
    </alternativeName>
</protein>
<evidence type="ECO:0000256" key="14">
    <source>
        <dbReference type="ARBA" id="ARBA00023034"/>
    </source>
</evidence>
<evidence type="ECO:0000256" key="15">
    <source>
        <dbReference type="ARBA" id="ARBA00023049"/>
    </source>
</evidence>
<comment type="subcellular location">
    <subcellularLocation>
        <location evidence="1">Endoplasmic reticulum</location>
    </subcellularLocation>
    <subcellularLocation>
        <location evidence="3">Golgi apparatus</location>
    </subcellularLocation>
    <subcellularLocation>
        <location evidence="2">Lysosome</location>
    </subcellularLocation>
    <subcellularLocation>
        <location evidence="4">Secreted</location>
    </subcellularLocation>
</comment>
<evidence type="ECO:0000256" key="17">
    <source>
        <dbReference type="ARBA" id="ARBA00023180"/>
    </source>
</evidence>
<evidence type="ECO:0000256" key="16">
    <source>
        <dbReference type="ARBA" id="ARBA00023145"/>
    </source>
</evidence>
<keyword evidence="16" id="KW-0865">Zymogen</keyword>
<evidence type="ECO:0000256" key="9">
    <source>
        <dbReference type="ARBA" id="ARBA00022723"/>
    </source>
</evidence>
<gene>
    <name evidence="22" type="ORF">SAMN04488569_101225</name>
</gene>
<keyword evidence="18" id="KW-0458">Lysosome</keyword>